<evidence type="ECO:0000256" key="4">
    <source>
        <dbReference type="ARBA" id="ARBA00022771"/>
    </source>
</evidence>
<keyword evidence="3" id="KW-0479">Metal-binding</keyword>
<dbReference type="SUPFAM" id="SSF47954">
    <property type="entry name" value="Cyclin-like"/>
    <property type="match status" value="1"/>
</dbReference>
<keyword evidence="4" id="KW-0863">Zinc-finger</keyword>
<dbReference type="GO" id="GO:0097550">
    <property type="term" value="C:transcription preinitiation complex"/>
    <property type="evidence" value="ECO:0007669"/>
    <property type="project" value="TreeGrafter"/>
</dbReference>
<proteinExistence type="inferred from homology"/>
<feature type="region of interest" description="Disordered" evidence="9">
    <location>
        <begin position="603"/>
        <end position="652"/>
    </location>
</feature>
<dbReference type="GO" id="GO:0070897">
    <property type="term" value="P:transcription preinitiation complex assembly"/>
    <property type="evidence" value="ECO:0007669"/>
    <property type="project" value="InterPro"/>
</dbReference>
<sequence>MIGVREMKKRGRAWLYSKNRVAFTDACWPRARLLSSLMSCTHCGASTVWDDTVGSAVCTLCASLADPSQSVLTAGYSDNLLWDSSPATTLKSLRARNNWDLAGQGKESRDRKNAYAIAEFIKSLAVSLNASGLSPRAVTLFNQIRAADSFRWGEKSKRVAAACLSIALRESNRPDSLRDIASLLSVPTASVIREFTHINSTLSLSLSVVDPSVYISTLQNHIASALNENQQDTGFPDALTKSLRALSLLSVANTATSLSEALVRLSPEHDVLRLPVPPTACALFILAIEAENRTVLNPLVAMAQFLGSRCHVSKSVVMARYKTIQDEIATWIEKVPWLTKYESKQGRAKVAKRLIVARGIKDVIQFQEDIWKQKPKPSVELELYDDETNNEDILSNLSSRPTKRRKLNHAMTQAMQFLVDPLSTKLESVDKKNASTVPSHLHLATYILTNSSNHRPPTRLQLLALDRGGVTETQIPDDDLFAEGEFEKLLRSEEEIQVLRQTFGWTESEQEEDLVEAENKAKKKPRKRAALVTRDDIIHGTALSPSRKSRLNMEALAQFMAGDNNEDSEEGDFAATMIGLEDVFNHYDDENGDTTTIVTEMTPTRRCSRPSAANSNTTQGAGGDEEVVIENWRPSTPERIASDSRYEEEHPP</sequence>
<dbReference type="GO" id="GO:0001006">
    <property type="term" value="F:RNA polymerase III type 3 promoter sequence-specific DNA binding"/>
    <property type="evidence" value="ECO:0007669"/>
    <property type="project" value="TreeGrafter"/>
</dbReference>
<dbReference type="GO" id="GO:0000126">
    <property type="term" value="C:transcription factor TFIIIB complex"/>
    <property type="evidence" value="ECO:0007669"/>
    <property type="project" value="TreeGrafter"/>
</dbReference>
<dbReference type="AlphaFoldDB" id="A0A9P5TSS1"/>
<accession>A0A9P5TSS1</accession>
<evidence type="ECO:0000259" key="10">
    <source>
        <dbReference type="Pfam" id="PF00382"/>
    </source>
</evidence>
<dbReference type="Proteomes" id="UP000724874">
    <property type="component" value="Unassembled WGS sequence"/>
</dbReference>
<name>A0A9P5TSS1_GYMJU</name>
<protein>
    <recommendedName>
        <fullName evidence="10">Transcription factor TFIIB cyclin-like domain-containing protein</fullName>
    </recommendedName>
</protein>
<feature type="domain" description="Transcription factor TFIIB cyclin-like" evidence="10">
    <location>
        <begin position="119"/>
        <end position="198"/>
    </location>
</feature>
<dbReference type="GO" id="GO:0017025">
    <property type="term" value="F:TBP-class protein binding"/>
    <property type="evidence" value="ECO:0007669"/>
    <property type="project" value="InterPro"/>
</dbReference>
<dbReference type="InterPro" id="IPR036915">
    <property type="entry name" value="Cyclin-like_sf"/>
</dbReference>
<dbReference type="CDD" id="cd00043">
    <property type="entry name" value="CYCLIN_SF"/>
    <property type="match status" value="1"/>
</dbReference>
<evidence type="ECO:0000256" key="1">
    <source>
        <dbReference type="ARBA" id="ARBA00004123"/>
    </source>
</evidence>
<dbReference type="GO" id="GO:0005634">
    <property type="term" value="C:nucleus"/>
    <property type="evidence" value="ECO:0007669"/>
    <property type="project" value="UniProtKB-SubCell"/>
</dbReference>
<evidence type="ECO:0000313" key="11">
    <source>
        <dbReference type="EMBL" id="KAF8911072.1"/>
    </source>
</evidence>
<keyword evidence="8" id="KW-0539">Nucleus</keyword>
<dbReference type="PANTHER" id="PTHR11618">
    <property type="entry name" value="TRANSCRIPTION INITIATION FACTOR IIB-RELATED"/>
    <property type="match status" value="1"/>
</dbReference>
<comment type="caution">
    <text evidence="11">The sequence shown here is derived from an EMBL/GenBank/DDBJ whole genome shotgun (WGS) entry which is preliminary data.</text>
</comment>
<evidence type="ECO:0000256" key="3">
    <source>
        <dbReference type="ARBA" id="ARBA00022723"/>
    </source>
</evidence>
<dbReference type="Gene3D" id="1.10.472.170">
    <property type="match status" value="1"/>
</dbReference>
<dbReference type="OrthoDB" id="2527864at2759"/>
<keyword evidence="7" id="KW-0804">Transcription</keyword>
<dbReference type="PANTHER" id="PTHR11618:SF4">
    <property type="entry name" value="TRANSCRIPTION FACTOR IIIB 90 KDA SUBUNIT"/>
    <property type="match status" value="1"/>
</dbReference>
<dbReference type="InterPro" id="IPR013150">
    <property type="entry name" value="TFIIB_cyclin"/>
</dbReference>
<dbReference type="EMBL" id="JADNYJ010000005">
    <property type="protein sequence ID" value="KAF8911072.1"/>
    <property type="molecule type" value="Genomic_DNA"/>
</dbReference>
<evidence type="ECO:0000256" key="2">
    <source>
        <dbReference type="ARBA" id="ARBA00010857"/>
    </source>
</evidence>
<keyword evidence="5" id="KW-0862">Zinc</keyword>
<feature type="compositionally biased region" description="Basic and acidic residues" evidence="9">
    <location>
        <begin position="640"/>
        <end position="652"/>
    </location>
</feature>
<keyword evidence="12" id="KW-1185">Reference proteome</keyword>
<evidence type="ECO:0000256" key="5">
    <source>
        <dbReference type="ARBA" id="ARBA00022833"/>
    </source>
</evidence>
<dbReference type="GO" id="GO:0000995">
    <property type="term" value="F:RNA polymerase III general transcription initiation factor activity"/>
    <property type="evidence" value="ECO:0007669"/>
    <property type="project" value="TreeGrafter"/>
</dbReference>
<organism evidence="11 12">
    <name type="scientific">Gymnopilus junonius</name>
    <name type="common">Spectacular rustgill mushroom</name>
    <name type="synonym">Gymnopilus spectabilis subsp. junonius</name>
    <dbReference type="NCBI Taxonomy" id="109634"/>
    <lineage>
        <taxon>Eukaryota</taxon>
        <taxon>Fungi</taxon>
        <taxon>Dikarya</taxon>
        <taxon>Basidiomycota</taxon>
        <taxon>Agaricomycotina</taxon>
        <taxon>Agaricomycetes</taxon>
        <taxon>Agaricomycetidae</taxon>
        <taxon>Agaricales</taxon>
        <taxon>Agaricineae</taxon>
        <taxon>Hymenogastraceae</taxon>
        <taxon>Gymnopilus</taxon>
    </lineage>
</organism>
<dbReference type="InterPro" id="IPR000812">
    <property type="entry name" value="TFIIB"/>
</dbReference>
<dbReference type="Pfam" id="PF00382">
    <property type="entry name" value="TFIIB"/>
    <property type="match status" value="1"/>
</dbReference>
<evidence type="ECO:0000256" key="9">
    <source>
        <dbReference type="SAM" id="MobiDB-lite"/>
    </source>
</evidence>
<comment type="similarity">
    <text evidence="2">Belongs to the TFIIB family.</text>
</comment>
<evidence type="ECO:0000256" key="7">
    <source>
        <dbReference type="ARBA" id="ARBA00023163"/>
    </source>
</evidence>
<evidence type="ECO:0000313" key="12">
    <source>
        <dbReference type="Proteomes" id="UP000724874"/>
    </source>
</evidence>
<reference evidence="11" key="1">
    <citation type="submission" date="2020-11" db="EMBL/GenBank/DDBJ databases">
        <authorList>
            <consortium name="DOE Joint Genome Institute"/>
            <person name="Ahrendt S."/>
            <person name="Riley R."/>
            <person name="Andreopoulos W."/>
            <person name="LaButti K."/>
            <person name="Pangilinan J."/>
            <person name="Ruiz-duenas F.J."/>
            <person name="Barrasa J.M."/>
            <person name="Sanchez-Garcia M."/>
            <person name="Camarero S."/>
            <person name="Miyauchi S."/>
            <person name="Serrano A."/>
            <person name="Linde D."/>
            <person name="Babiker R."/>
            <person name="Drula E."/>
            <person name="Ayuso-Fernandez I."/>
            <person name="Pacheco R."/>
            <person name="Padilla G."/>
            <person name="Ferreira P."/>
            <person name="Barriuso J."/>
            <person name="Kellner H."/>
            <person name="Castanera R."/>
            <person name="Alfaro M."/>
            <person name="Ramirez L."/>
            <person name="Pisabarro A.G."/>
            <person name="Kuo A."/>
            <person name="Tritt A."/>
            <person name="Lipzen A."/>
            <person name="He G."/>
            <person name="Yan M."/>
            <person name="Ng V."/>
            <person name="Cullen D."/>
            <person name="Martin F."/>
            <person name="Rosso M.-N."/>
            <person name="Henrissat B."/>
            <person name="Hibbett D."/>
            <person name="Martinez A.T."/>
            <person name="Grigoriev I.V."/>
        </authorList>
    </citation>
    <scope>NUCLEOTIDE SEQUENCE</scope>
    <source>
        <strain evidence="11">AH 44721</strain>
    </source>
</reference>
<evidence type="ECO:0000256" key="6">
    <source>
        <dbReference type="ARBA" id="ARBA00023015"/>
    </source>
</evidence>
<gene>
    <name evidence="11" type="ORF">CPB84DRAFT_1082562</name>
</gene>
<evidence type="ECO:0000256" key="8">
    <source>
        <dbReference type="ARBA" id="ARBA00023242"/>
    </source>
</evidence>
<keyword evidence="6" id="KW-0805">Transcription regulation</keyword>
<dbReference type="GO" id="GO:0008270">
    <property type="term" value="F:zinc ion binding"/>
    <property type="evidence" value="ECO:0007669"/>
    <property type="project" value="UniProtKB-KW"/>
</dbReference>
<comment type="subcellular location">
    <subcellularLocation>
        <location evidence="1">Nucleus</location>
    </subcellularLocation>
</comment>